<feature type="domain" description="SnoaL-like" evidence="1">
    <location>
        <begin position="7"/>
        <end position="101"/>
    </location>
</feature>
<gene>
    <name evidence="2" type="ORF">AMOL_0794</name>
    <name evidence="3" type="ORF">CPU12_11480</name>
</gene>
<dbReference type="SUPFAM" id="SSF54427">
    <property type="entry name" value="NTF2-like"/>
    <property type="match status" value="1"/>
</dbReference>
<dbReference type="GO" id="GO:0016853">
    <property type="term" value="F:isomerase activity"/>
    <property type="evidence" value="ECO:0007669"/>
    <property type="project" value="UniProtKB-KW"/>
</dbReference>
<dbReference type="Gene3D" id="3.10.450.50">
    <property type="match status" value="1"/>
</dbReference>
<dbReference type="RefSeq" id="WP_099343266.1">
    <property type="nucleotide sequence ID" value="NZ_CP032098.1"/>
</dbReference>
<evidence type="ECO:0000259" key="1">
    <source>
        <dbReference type="Pfam" id="PF12680"/>
    </source>
</evidence>
<sequence length="111" mass="12838">MLKELTKKYIEAFNSKDLEKCAELFTDNFALEDPVVKRIEGKVEVLKVIKGIFESCTTLNFSAKNIYQDNQITIIEFTLKLDDTILTGTDIIEWKDNKMKEIRAYLDIPKG</sequence>
<dbReference type="AlphaFoldDB" id="A0A2G1DFE5"/>
<protein>
    <submittedName>
        <fullName evidence="3">Ketosteroid isomerase</fullName>
    </submittedName>
    <submittedName>
        <fullName evidence="2">Nuclear transport factor 2 family protein</fullName>
    </submittedName>
</protein>
<evidence type="ECO:0000313" key="4">
    <source>
        <dbReference type="Proteomes" id="UP000221222"/>
    </source>
</evidence>
<keyword evidence="4" id="KW-1185">Reference proteome</keyword>
<keyword evidence="3" id="KW-0413">Isomerase</keyword>
<dbReference type="EMBL" id="NXFY01000021">
    <property type="protein sequence ID" value="PHO17217.1"/>
    <property type="molecule type" value="Genomic_DNA"/>
</dbReference>
<dbReference type="EMBL" id="CP032098">
    <property type="protein sequence ID" value="AXX91789.1"/>
    <property type="molecule type" value="Genomic_DNA"/>
</dbReference>
<accession>A0A2G1DFE5</accession>
<dbReference type="Proteomes" id="UP000262712">
    <property type="component" value="Chromosome"/>
</dbReference>
<proteinExistence type="predicted"/>
<reference evidence="3 4" key="1">
    <citation type="submission" date="2017-09" db="EMBL/GenBank/DDBJ databases">
        <title>Arcobacter canalis sp. nov., a new species isolated from a water canal contaminated with urban sewage.</title>
        <authorList>
            <person name="Perez-Cataluna A."/>
            <person name="Salas-Masso N."/>
            <person name="Figueras M.J."/>
        </authorList>
    </citation>
    <scope>NUCLEOTIDE SEQUENCE [LARGE SCALE GENOMIC DNA]</scope>
    <source>
        <strain evidence="3 4">F98-3</strain>
    </source>
</reference>
<evidence type="ECO:0000313" key="2">
    <source>
        <dbReference type="EMBL" id="AXX91789.1"/>
    </source>
</evidence>
<dbReference type="Pfam" id="PF12680">
    <property type="entry name" value="SnoaL_2"/>
    <property type="match status" value="1"/>
</dbReference>
<name>A0A2G1DFE5_9BACT</name>
<evidence type="ECO:0000313" key="5">
    <source>
        <dbReference type="Proteomes" id="UP000262712"/>
    </source>
</evidence>
<organism evidence="3 4">
    <name type="scientific">Malaciobacter molluscorum LMG 25693</name>
    <dbReference type="NCBI Taxonomy" id="870501"/>
    <lineage>
        <taxon>Bacteria</taxon>
        <taxon>Pseudomonadati</taxon>
        <taxon>Campylobacterota</taxon>
        <taxon>Epsilonproteobacteria</taxon>
        <taxon>Campylobacterales</taxon>
        <taxon>Arcobacteraceae</taxon>
        <taxon>Malaciobacter</taxon>
    </lineage>
</organism>
<dbReference type="Proteomes" id="UP000221222">
    <property type="component" value="Unassembled WGS sequence"/>
</dbReference>
<evidence type="ECO:0000313" key="3">
    <source>
        <dbReference type="EMBL" id="PHO17217.1"/>
    </source>
</evidence>
<dbReference type="InterPro" id="IPR032710">
    <property type="entry name" value="NTF2-like_dom_sf"/>
</dbReference>
<dbReference type="InterPro" id="IPR037401">
    <property type="entry name" value="SnoaL-like"/>
</dbReference>
<reference evidence="2 5" key="2">
    <citation type="submission" date="2018-08" db="EMBL/GenBank/DDBJ databases">
        <title>Complete genome of the Arcobacter molluscorum type strain LMG 25693.</title>
        <authorList>
            <person name="Miller W.G."/>
            <person name="Yee E."/>
            <person name="Bono J.L."/>
        </authorList>
    </citation>
    <scope>NUCLEOTIDE SEQUENCE [LARGE SCALE GENOMIC DNA]</scope>
    <source>
        <strain evidence="2 5">CECT 7696</strain>
    </source>
</reference>
<dbReference type="KEGG" id="amol:AMOL_0794"/>